<proteinExistence type="predicted"/>
<dbReference type="Proteomes" id="UP001153076">
    <property type="component" value="Unassembled WGS sequence"/>
</dbReference>
<evidence type="ECO:0000259" key="2">
    <source>
        <dbReference type="Pfam" id="PF03407"/>
    </source>
</evidence>
<dbReference type="AlphaFoldDB" id="A0A9Q1KH92"/>
<protein>
    <recommendedName>
        <fullName evidence="2">Nucleotide-diphospho-sugar transferase domain-containing protein</fullName>
    </recommendedName>
</protein>
<keyword evidence="1" id="KW-0472">Membrane</keyword>
<evidence type="ECO:0000256" key="1">
    <source>
        <dbReference type="SAM" id="Phobius"/>
    </source>
</evidence>
<keyword evidence="1" id="KW-1133">Transmembrane helix</keyword>
<feature type="domain" description="Nucleotide-diphospho-sugar transferase" evidence="2">
    <location>
        <begin position="154"/>
        <end position="226"/>
    </location>
</feature>
<dbReference type="InterPro" id="IPR044821">
    <property type="entry name" value="At1g28695/At4g15970-like"/>
</dbReference>
<dbReference type="InterPro" id="IPR005069">
    <property type="entry name" value="Nucl-diP-sugar_transferase"/>
</dbReference>
<keyword evidence="4" id="KW-1185">Reference proteome</keyword>
<organism evidence="3 4">
    <name type="scientific">Carnegiea gigantea</name>
    <dbReference type="NCBI Taxonomy" id="171969"/>
    <lineage>
        <taxon>Eukaryota</taxon>
        <taxon>Viridiplantae</taxon>
        <taxon>Streptophyta</taxon>
        <taxon>Embryophyta</taxon>
        <taxon>Tracheophyta</taxon>
        <taxon>Spermatophyta</taxon>
        <taxon>Magnoliopsida</taxon>
        <taxon>eudicotyledons</taxon>
        <taxon>Gunneridae</taxon>
        <taxon>Pentapetalae</taxon>
        <taxon>Caryophyllales</taxon>
        <taxon>Cactineae</taxon>
        <taxon>Cactaceae</taxon>
        <taxon>Cactoideae</taxon>
        <taxon>Echinocereeae</taxon>
        <taxon>Carnegiea</taxon>
    </lineage>
</organism>
<accession>A0A9Q1KH92</accession>
<evidence type="ECO:0000313" key="3">
    <source>
        <dbReference type="EMBL" id="KAJ8442712.1"/>
    </source>
</evidence>
<evidence type="ECO:0000313" key="4">
    <source>
        <dbReference type="Proteomes" id="UP001153076"/>
    </source>
</evidence>
<dbReference type="PANTHER" id="PTHR46038">
    <property type="entry name" value="EXPRESSED PROTEIN-RELATED"/>
    <property type="match status" value="1"/>
</dbReference>
<name>A0A9Q1KH92_9CARY</name>
<sequence length="313" mass="36707">MDWKITDLKIILEDWKRYLSSPTNQTMSFHWRAPYKCPKILTNKMMNNPPAKTTKALESKKVVMFSAVAVYFLVLHLASHFYFGQFSRFSSRSDLPYHDFVHDQYYELRKALKAAATKENTVILTTLNRAWAEPNNVFDLFLESFRIGINTTRLLNHVLVIAVDDKAYLRCQALVPHCYLFNSNHSTQMAHEAGFMIMSPIYLEMMWDRLAFLQTILTLGYNFVFTKIGLKIRFLDTDYFGGFCTPSKDFNKVCTMHAYCCFKLHQKIPDLNTILEEWKSYVNTSLTTNQIINVISRESPRQMSYVIYHIYDH</sequence>
<feature type="domain" description="Nucleotide-diphospho-sugar transferase" evidence="2">
    <location>
        <begin position="228"/>
        <end position="271"/>
    </location>
</feature>
<dbReference type="OrthoDB" id="540503at2759"/>
<keyword evidence="1" id="KW-0812">Transmembrane</keyword>
<dbReference type="EMBL" id="JAKOGI010000136">
    <property type="protein sequence ID" value="KAJ8442712.1"/>
    <property type="molecule type" value="Genomic_DNA"/>
</dbReference>
<gene>
    <name evidence="3" type="ORF">Cgig2_001805</name>
</gene>
<reference evidence="3" key="1">
    <citation type="submission" date="2022-04" db="EMBL/GenBank/DDBJ databases">
        <title>Carnegiea gigantea Genome sequencing and assembly v2.</title>
        <authorList>
            <person name="Copetti D."/>
            <person name="Sanderson M.J."/>
            <person name="Burquez A."/>
            <person name="Wojciechowski M.F."/>
        </authorList>
    </citation>
    <scope>NUCLEOTIDE SEQUENCE</scope>
    <source>
        <strain evidence="3">SGP5-SGP5p</strain>
        <tissue evidence="3">Aerial part</tissue>
    </source>
</reference>
<comment type="caution">
    <text evidence="3">The sequence shown here is derived from an EMBL/GenBank/DDBJ whole genome shotgun (WGS) entry which is preliminary data.</text>
</comment>
<dbReference type="PANTHER" id="PTHR46038:SF13">
    <property type="entry name" value="GLYCOSYLTRANSFERASE"/>
    <property type="match status" value="1"/>
</dbReference>
<feature type="transmembrane region" description="Helical" evidence="1">
    <location>
        <begin position="62"/>
        <end position="83"/>
    </location>
</feature>
<dbReference type="Pfam" id="PF03407">
    <property type="entry name" value="Nucleotid_trans"/>
    <property type="match status" value="2"/>
</dbReference>